<keyword evidence="5" id="KW-0472">Membrane</keyword>
<dbReference type="GO" id="GO:0016746">
    <property type="term" value="F:acyltransferase activity"/>
    <property type="evidence" value="ECO:0007669"/>
    <property type="project" value="UniProtKB-KW"/>
</dbReference>
<dbReference type="GO" id="GO:0009247">
    <property type="term" value="P:glycolipid biosynthetic process"/>
    <property type="evidence" value="ECO:0007669"/>
    <property type="project" value="UniProtKB-ARBA"/>
</dbReference>
<dbReference type="EMBL" id="CATKSH010000007">
    <property type="protein sequence ID" value="CAI9120680.1"/>
    <property type="molecule type" value="Genomic_DNA"/>
</dbReference>
<reference evidence="7" key="1">
    <citation type="submission" date="2023-03" db="EMBL/GenBank/DDBJ databases">
        <authorList>
            <person name="Cleenwerck I."/>
        </authorList>
    </citation>
    <scope>NUCLEOTIDE SEQUENCE</scope>
    <source>
        <strain evidence="7">LMG 32879</strain>
    </source>
</reference>
<keyword evidence="2" id="KW-1003">Cell membrane</keyword>
<dbReference type="RefSeq" id="WP_289841355.1">
    <property type="nucleotide sequence ID" value="NZ_CATKSH010000007.1"/>
</dbReference>
<comment type="subcellular location">
    <subcellularLocation>
        <location evidence="1">Cell inner membrane</location>
    </subcellularLocation>
</comment>
<evidence type="ECO:0000256" key="2">
    <source>
        <dbReference type="ARBA" id="ARBA00022475"/>
    </source>
</evidence>
<evidence type="ECO:0000256" key="3">
    <source>
        <dbReference type="ARBA" id="ARBA00022519"/>
    </source>
</evidence>
<dbReference type="Pfam" id="PF03279">
    <property type="entry name" value="Lip_A_acyltrans"/>
    <property type="match status" value="1"/>
</dbReference>
<dbReference type="PANTHER" id="PTHR30606">
    <property type="entry name" value="LIPID A BIOSYNTHESIS LAUROYL ACYLTRANSFERASE"/>
    <property type="match status" value="1"/>
</dbReference>
<dbReference type="InterPro" id="IPR004960">
    <property type="entry name" value="LipA_acyltrans"/>
</dbReference>
<evidence type="ECO:0000256" key="4">
    <source>
        <dbReference type="ARBA" id="ARBA00022679"/>
    </source>
</evidence>
<evidence type="ECO:0000313" key="7">
    <source>
        <dbReference type="EMBL" id="CAI9120680.1"/>
    </source>
</evidence>
<comment type="caution">
    <text evidence="7">The sequence shown here is derived from an EMBL/GenBank/DDBJ whole genome shotgun (WGS) entry which is preliminary data.</text>
</comment>
<dbReference type="CDD" id="cd07984">
    <property type="entry name" value="LPLAT_LABLAT-like"/>
    <property type="match status" value="1"/>
</dbReference>
<name>A0AA35UR94_9PROT</name>
<accession>A0AA35UR94</accession>
<evidence type="ECO:0000256" key="5">
    <source>
        <dbReference type="ARBA" id="ARBA00023136"/>
    </source>
</evidence>
<protein>
    <submittedName>
        <fullName evidence="7">Lauroyl acyltransferase</fullName>
    </submittedName>
</protein>
<sequence length="313" mass="34236">MNDPAPSPAQHLSIAHRLEAVLVACALRVLRLLPPIRASNLGGFIARTIGPRLPVSKVADRNLRLAMPELDAEARKRVVRDVWDNLGRTACEFPHLAELTETTGSGPGWVVKGAEHLIALARSGGPVIFVSGHIGNWEVLPRAVAAYGLPFASFYRAAANPRVDAMIGAMRANTLHAEVPNFAKGARGARDALRYISRGGHLGILADQKMNDGIEVRFFGLPAMTASAAATFALRYNCPIVTGHVRRVAPARFEVIVDSPFRPVDTGNRQADIATTTQVLNDRMEATIRQKPGSWLWLHRRWPKRLSRSSFSR</sequence>
<dbReference type="AlphaFoldDB" id="A0AA35UR94"/>
<dbReference type="GO" id="GO:0005886">
    <property type="term" value="C:plasma membrane"/>
    <property type="evidence" value="ECO:0007669"/>
    <property type="project" value="UniProtKB-SubCell"/>
</dbReference>
<dbReference type="PANTHER" id="PTHR30606:SF9">
    <property type="entry name" value="LIPID A BIOSYNTHESIS LAUROYLTRANSFERASE"/>
    <property type="match status" value="1"/>
</dbReference>
<dbReference type="Proteomes" id="UP001176960">
    <property type="component" value="Unassembled WGS sequence"/>
</dbReference>
<keyword evidence="4" id="KW-0808">Transferase</keyword>
<evidence type="ECO:0000313" key="8">
    <source>
        <dbReference type="Proteomes" id="UP001176960"/>
    </source>
</evidence>
<evidence type="ECO:0000256" key="1">
    <source>
        <dbReference type="ARBA" id="ARBA00004533"/>
    </source>
</evidence>
<organism evidence="7 8">
    <name type="scientific">Brytella acorum</name>
    <dbReference type="NCBI Taxonomy" id="2959299"/>
    <lineage>
        <taxon>Bacteria</taxon>
        <taxon>Pseudomonadati</taxon>
        <taxon>Pseudomonadota</taxon>
        <taxon>Alphaproteobacteria</taxon>
        <taxon>Acetobacterales</taxon>
        <taxon>Acetobacteraceae</taxon>
        <taxon>Brytella</taxon>
    </lineage>
</organism>
<proteinExistence type="predicted"/>
<keyword evidence="6 7" id="KW-0012">Acyltransferase</keyword>
<gene>
    <name evidence="7" type="ORF">LMG32879_001518</name>
</gene>
<keyword evidence="8" id="KW-1185">Reference proteome</keyword>
<keyword evidence="3" id="KW-0997">Cell inner membrane</keyword>
<evidence type="ECO:0000256" key="6">
    <source>
        <dbReference type="ARBA" id="ARBA00023315"/>
    </source>
</evidence>